<name>A0ABY1C3I5_9FIRM</name>
<gene>
    <name evidence="1" type="ORF">SAMN02745906_0649</name>
</gene>
<proteinExistence type="predicted"/>
<dbReference type="Proteomes" id="UP000198970">
    <property type="component" value="Chromosome I"/>
</dbReference>
<evidence type="ECO:0000313" key="2">
    <source>
        <dbReference type="Proteomes" id="UP000198970"/>
    </source>
</evidence>
<evidence type="ECO:0000313" key="1">
    <source>
        <dbReference type="EMBL" id="SET60893.1"/>
    </source>
</evidence>
<keyword evidence="2" id="KW-1185">Reference proteome</keyword>
<reference evidence="1 2" key="1">
    <citation type="submission" date="2016-10" db="EMBL/GenBank/DDBJ databases">
        <authorList>
            <person name="Varghese N."/>
            <person name="Submissions S."/>
        </authorList>
    </citation>
    <scope>NUCLEOTIDE SEQUENCE [LARGE SCALE GENOMIC DNA]</scope>
    <source>
        <strain evidence="1 2">ATCC 19403</strain>
    </source>
</reference>
<sequence length="151" mass="17359">MNDTNYFGIGENKSLIIPAPIQIQINEFSNIQNDQIAMKNIVINYQGDRNLFESPGYIISGLINPLDLYNFIGRWVILITGPIIDGPFTANLVNIFQIFQPNTTQPNYPFYTFVAFTWPPIISPGMPAHYPLRPFSELTTWAIYFYNPEYL</sequence>
<dbReference type="RefSeq" id="WP_054789850.1">
    <property type="nucleotide sequence ID" value="NZ_LT630003.1"/>
</dbReference>
<protein>
    <submittedName>
        <fullName evidence="1">Uncharacterized protein</fullName>
    </submittedName>
</protein>
<organism evidence="1 2">
    <name type="scientific">Lacrimispora sphenoides JCM 1415</name>
    <dbReference type="NCBI Taxonomy" id="1297793"/>
    <lineage>
        <taxon>Bacteria</taxon>
        <taxon>Bacillati</taxon>
        <taxon>Bacillota</taxon>
        <taxon>Clostridia</taxon>
        <taxon>Lachnospirales</taxon>
        <taxon>Lachnospiraceae</taxon>
        <taxon>Lacrimispora</taxon>
    </lineage>
</organism>
<accession>A0ABY1C3I5</accession>
<dbReference type="EMBL" id="LT630003">
    <property type="protein sequence ID" value="SET60893.1"/>
    <property type="molecule type" value="Genomic_DNA"/>
</dbReference>